<dbReference type="GO" id="GO:0005829">
    <property type="term" value="C:cytosol"/>
    <property type="evidence" value="ECO:0007669"/>
    <property type="project" value="TreeGrafter"/>
</dbReference>
<dbReference type="AlphaFoldDB" id="A0A6J6E716"/>
<reference evidence="3" key="1">
    <citation type="submission" date="2020-05" db="EMBL/GenBank/DDBJ databases">
        <authorList>
            <person name="Chiriac C."/>
            <person name="Salcher M."/>
            <person name="Ghai R."/>
            <person name="Kavagutti S V."/>
        </authorList>
    </citation>
    <scope>NUCLEOTIDE SEQUENCE</scope>
</reference>
<dbReference type="SMART" id="SM00487">
    <property type="entry name" value="DEXDc"/>
    <property type="match status" value="1"/>
</dbReference>
<dbReference type="GO" id="GO:0003677">
    <property type="term" value="F:DNA binding"/>
    <property type="evidence" value="ECO:0007669"/>
    <property type="project" value="InterPro"/>
</dbReference>
<dbReference type="Gene3D" id="3.40.50.300">
    <property type="entry name" value="P-loop containing nucleotide triphosphate hydrolases"/>
    <property type="match status" value="2"/>
</dbReference>
<name>A0A6J6E716_9ZZZZ</name>
<gene>
    <name evidence="3" type="ORF">UFOPK1493_02397</name>
</gene>
<dbReference type="InterPro" id="IPR027417">
    <property type="entry name" value="P-loop_NTPase"/>
</dbReference>
<dbReference type="GO" id="GO:0016787">
    <property type="term" value="F:hydrolase activity"/>
    <property type="evidence" value="ECO:0007669"/>
    <property type="project" value="InterPro"/>
</dbReference>
<evidence type="ECO:0000259" key="2">
    <source>
        <dbReference type="PROSITE" id="PS51192"/>
    </source>
</evidence>
<feature type="compositionally biased region" description="Pro residues" evidence="1">
    <location>
        <begin position="11"/>
        <end position="20"/>
    </location>
</feature>
<dbReference type="SUPFAM" id="SSF52540">
    <property type="entry name" value="P-loop containing nucleoside triphosphate hydrolases"/>
    <property type="match status" value="1"/>
</dbReference>
<protein>
    <submittedName>
        <fullName evidence="3">Unannotated protein</fullName>
    </submittedName>
</protein>
<organism evidence="3">
    <name type="scientific">freshwater metagenome</name>
    <dbReference type="NCBI Taxonomy" id="449393"/>
    <lineage>
        <taxon>unclassified sequences</taxon>
        <taxon>metagenomes</taxon>
        <taxon>ecological metagenomes</taxon>
    </lineage>
</organism>
<feature type="domain" description="Helicase ATP-binding" evidence="2">
    <location>
        <begin position="35"/>
        <end position="192"/>
    </location>
</feature>
<feature type="compositionally biased region" description="Acidic residues" evidence="1">
    <location>
        <begin position="478"/>
        <end position="491"/>
    </location>
</feature>
<dbReference type="GO" id="GO:0005524">
    <property type="term" value="F:ATP binding"/>
    <property type="evidence" value="ECO:0007669"/>
    <property type="project" value="InterPro"/>
</dbReference>
<proteinExistence type="predicted"/>
<dbReference type="PANTHER" id="PTHR47396">
    <property type="entry name" value="TYPE I RESTRICTION ENZYME ECOKI R PROTEIN"/>
    <property type="match status" value="1"/>
</dbReference>
<evidence type="ECO:0000256" key="1">
    <source>
        <dbReference type="SAM" id="MobiDB-lite"/>
    </source>
</evidence>
<dbReference type="InterPro" id="IPR006935">
    <property type="entry name" value="Helicase/UvrB_N"/>
</dbReference>
<evidence type="ECO:0000313" key="3">
    <source>
        <dbReference type="EMBL" id="CAB4571044.1"/>
    </source>
</evidence>
<dbReference type="PANTHER" id="PTHR47396:SF2">
    <property type="entry name" value="HELICASE ATP-BINDING DOMAIN-CONTAINING PROTEIN"/>
    <property type="match status" value="1"/>
</dbReference>
<dbReference type="InterPro" id="IPR014001">
    <property type="entry name" value="Helicase_ATP-bd"/>
</dbReference>
<dbReference type="EMBL" id="CAEZSR010000096">
    <property type="protein sequence ID" value="CAB4571044.1"/>
    <property type="molecule type" value="Genomic_DNA"/>
</dbReference>
<feature type="region of interest" description="Disordered" evidence="1">
    <location>
        <begin position="1"/>
        <end position="24"/>
    </location>
</feature>
<feature type="region of interest" description="Disordered" evidence="1">
    <location>
        <begin position="478"/>
        <end position="502"/>
    </location>
</feature>
<dbReference type="Pfam" id="PF04851">
    <property type="entry name" value="ResIII"/>
    <property type="match status" value="1"/>
</dbReference>
<sequence length="588" mass="64008">MSSHSSDLSTPAPPTAPAGPPSVRLRPWQRAAFDRFVTHDSPDYLAVATPGAGKTTFALTCARWALGQERRRLIVVAPTSHLKTQWALAAHRLGLELDPDWTPQGGLARDVHGLVTTYQHLATAGTAKVLRGIATDAFVILDEIHHAGDERAWGDSVRLAFGTAHRRLCLSGTPFRSDTNPIPFVDYETTAEGETARSHYTYGYADALRDGGVVRPVYFPRFDGVMEWSAPDGSVISANFHDELARDQMAQRLRTALSLDGDWLPTVVRQAHERLMAIRQAPGGQADAGGLVIAMDQQHAHGVAAMIRRHFGVPAEVVVSDDPTASDRIATFAATDAPWLVAVRMVSEGVDIPRLRVGVYATTVTTELFFRQAVGRFVRWQPDRGSQKAYVYLPDDPRLRTHAFGIAEARRHVLRPPAAQDEVASVEREAALDSSTVVDEPEQLSLFSVLSAVATGMSVHTVTAEGVAFDDEPEFAPLDPDADSDDPDDLDGTAAGTAPLDLHLPEIPTDAGFVREGSRSTAEIKDDLRARNAFVAQRLVDLTGLSHGKVNAEMNRLAGVAKVSAATVEQLERRLRYAESWLRRARGR</sequence>
<dbReference type="PROSITE" id="PS51192">
    <property type="entry name" value="HELICASE_ATP_BIND_1"/>
    <property type="match status" value="1"/>
</dbReference>
<accession>A0A6J6E716</accession>
<dbReference type="InterPro" id="IPR050742">
    <property type="entry name" value="Helicase_Restrict-Modif_Enz"/>
</dbReference>